<organism evidence="2 3">
    <name type="scientific">Aspergillus flavus (strain ATCC 200026 / FGSC A1120 / IAM 13836 / NRRL 3357 / JCM 12722 / SRRC 167)</name>
    <dbReference type="NCBI Taxonomy" id="332952"/>
    <lineage>
        <taxon>Eukaryota</taxon>
        <taxon>Fungi</taxon>
        <taxon>Dikarya</taxon>
        <taxon>Ascomycota</taxon>
        <taxon>Pezizomycotina</taxon>
        <taxon>Eurotiomycetes</taxon>
        <taxon>Eurotiomycetidae</taxon>
        <taxon>Eurotiales</taxon>
        <taxon>Aspergillaceae</taxon>
        <taxon>Aspergillus</taxon>
        <taxon>Aspergillus subgen. Circumdati</taxon>
    </lineage>
</organism>
<evidence type="ECO:0000313" key="2">
    <source>
        <dbReference type="EMBL" id="QRD92107.1"/>
    </source>
</evidence>
<feature type="transmembrane region" description="Helical" evidence="1">
    <location>
        <begin position="56"/>
        <end position="78"/>
    </location>
</feature>
<accession>A0A7U2MYC3</accession>
<sequence>MGRWICMYHTVPHARPSLADRRVFRIQPVTQFLATTTTFQHRASSEASYVPLEPGLLLLCCFYPIGNLILLVRLSLVLRNGSLVLPLSCV</sequence>
<reference evidence="3" key="1">
    <citation type="journal article" date="2021" name="G3 (Bethesda)">
        <title>Chromosome assembled and annotated genome sequence of Aspergillus flavus NRRL 3357.</title>
        <authorList>
            <person name="Skerker J.M."/>
            <person name="Pianalto K.M."/>
            <person name="Mondo S.J."/>
            <person name="Yang K."/>
            <person name="Arkin A.P."/>
            <person name="Keller N.P."/>
            <person name="Grigoriev I.V."/>
            <person name="Louise Glass N.L."/>
        </authorList>
    </citation>
    <scope>NUCLEOTIDE SEQUENCE [LARGE SCALE GENOMIC DNA]</scope>
    <source>
        <strain evidence="3">ATCC 200026 / FGSC A1120 / IAM 13836 / NRRL 3357 / JCM 12722 / SRRC 167</strain>
    </source>
</reference>
<keyword evidence="1" id="KW-1133">Transmembrane helix</keyword>
<gene>
    <name evidence="2" type="ORF">F9C07_13398</name>
</gene>
<name>A0A7U2MYC3_ASPFN</name>
<dbReference type="VEuPathDB" id="FungiDB:AFLA_012950"/>
<proteinExistence type="predicted"/>
<dbReference type="Proteomes" id="UP000596276">
    <property type="component" value="Chromosome 7"/>
</dbReference>
<keyword evidence="3" id="KW-1185">Reference proteome</keyword>
<protein>
    <submittedName>
        <fullName evidence="2">Uncharacterized protein</fullName>
    </submittedName>
</protein>
<dbReference type="VEuPathDB" id="FungiDB:F9C07_13398"/>
<dbReference type="EMBL" id="CP044617">
    <property type="protein sequence ID" value="QRD92107.1"/>
    <property type="molecule type" value="Genomic_DNA"/>
</dbReference>
<evidence type="ECO:0000256" key="1">
    <source>
        <dbReference type="SAM" id="Phobius"/>
    </source>
</evidence>
<keyword evidence="1" id="KW-0472">Membrane</keyword>
<dbReference type="AlphaFoldDB" id="A0A7U2MYC3"/>
<keyword evidence="1" id="KW-0812">Transmembrane</keyword>
<evidence type="ECO:0000313" key="3">
    <source>
        <dbReference type="Proteomes" id="UP000596276"/>
    </source>
</evidence>